<evidence type="ECO:0000256" key="2">
    <source>
        <dbReference type="ARBA" id="ARBA00022692"/>
    </source>
</evidence>
<gene>
    <name evidence="7" type="ORF">SCHPADRAFT_820175</name>
</gene>
<protein>
    <submittedName>
        <fullName evidence="7">Uncharacterized protein</fullName>
    </submittedName>
</protein>
<evidence type="ECO:0000256" key="3">
    <source>
        <dbReference type="ARBA" id="ARBA00022824"/>
    </source>
</evidence>
<reference evidence="7 8" key="1">
    <citation type="submission" date="2015-04" db="EMBL/GenBank/DDBJ databases">
        <title>Complete genome sequence of Schizopora paradoxa KUC8140, a cosmopolitan wood degrader in East Asia.</title>
        <authorList>
            <consortium name="DOE Joint Genome Institute"/>
            <person name="Min B."/>
            <person name="Park H."/>
            <person name="Jang Y."/>
            <person name="Kim J.-J."/>
            <person name="Kim K.H."/>
            <person name="Pangilinan J."/>
            <person name="Lipzen A."/>
            <person name="Riley R."/>
            <person name="Grigoriev I.V."/>
            <person name="Spatafora J.W."/>
            <person name="Choi I.-G."/>
        </authorList>
    </citation>
    <scope>NUCLEOTIDE SEQUENCE [LARGE SCALE GENOMIC DNA]</scope>
    <source>
        <strain evidence="7 8">KUC8140</strain>
    </source>
</reference>
<dbReference type="InParanoid" id="A0A0H2SMD5"/>
<dbReference type="AlphaFoldDB" id="A0A0H2SMD5"/>
<name>A0A0H2SMD5_9AGAM</name>
<evidence type="ECO:0000256" key="1">
    <source>
        <dbReference type="ARBA" id="ARBA00004477"/>
    </source>
</evidence>
<evidence type="ECO:0000256" key="4">
    <source>
        <dbReference type="ARBA" id="ARBA00022989"/>
    </source>
</evidence>
<dbReference type="GO" id="GO:0005789">
    <property type="term" value="C:endoplasmic reticulum membrane"/>
    <property type="evidence" value="ECO:0007669"/>
    <property type="project" value="UniProtKB-SubCell"/>
</dbReference>
<comment type="subcellular location">
    <subcellularLocation>
        <location evidence="1">Endoplasmic reticulum membrane</location>
        <topology evidence="1">Multi-pass membrane protein</topology>
    </subcellularLocation>
</comment>
<keyword evidence="2 6" id="KW-0812">Transmembrane</keyword>
<keyword evidence="8" id="KW-1185">Reference proteome</keyword>
<evidence type="ECO:0000256" key="5">
    <source>
        <dbReference type="ARBA" id="ARBA00023136"/>
    </source>
</evidence>
<dbReference type="Pfam" id="PF11779">
    <property type="entry name" value="SPT_ssu-like"/>
    <property type="match status" value="1"/>
</dbReference>
<accession>A0A0H2SMD5</accession>
<evidence type="ECO:0000313" key="7">
    <source>
        <dbReference type="EMBL" id="KLO18261.1"/>
    </source>
</evidence>
<dbReference type="STRING" id="27342.A0A0H2SMD5"/>
<dbReference type="InterPro" id="IPR024512">
    <property type="entry name" value="Ser_palmitoyltrfase_ssu-like"/>
</dbReference>
<sequence length="116" mass="13317">MPHQQQQTTQTQQSKPKRYVKPKSPILAFLWQKWLSFESTFALTMMESWEKVLILSLCAIMVTLLAIAIVSYLPHHISFLRQRASFYLSGQDMSSSFTAVTGKVEADSWMTTRGEL</sequence>
<dbReference type="EMBL" id="KQ085896">
    <property type="protein sequence ID" value="KLO18261.1"/>
    <property type="molecule type" value="Genomic_DNA"/>
</dbReference>
<feature type="transmembrane region" description="Helical" evidence="6">
    <location>
        <begin position="52"/>
        <end position="73"/>
    </location>
</feature>
<organism evidence="7 8">
    <name type="scientific">Schizopora paradoxa</name>
    <dbReference type="NCBI Taxonomy" id="27342"/>
    <lineage>
        <taxon>Eukaryota</taxon>
        <taxon>Fungi</taxon>
        <taxon>Dikarya</taxon>
        <taxon>Basidiomycota</taxon>
        <taxon>Agaricomycotina</taxon>
        <taxon>Agaricomycetes</taxon>
        <taxon>Hymenochaetales</taxon>
        <taxon>Schizoporaceae</taxon>
        <taxon>Schizopora</taxon>
    </lineage>
</organism>
<proteinExistence type="predicted"/>
<keyword evidence="3" id="KW-0256">Endoplasmic reticulum</keyword>
<evidence type="ECO:0000256" key="6">
    <source>
        <dbReference type="SAM" id="Phobius"/>
    </source>
</evidence>
<dbReference type="OrthoDB" id="202672at2759"/>
<dbReference type="Proteomes" id="UP000053477">
    <property type="component" value="Unassembled WGS sequence"/>
</dbReference>
<evidence type="ECO:0000313" key="8">
    <source>
        <dbReference type="Proteomes" id="UP000053477"/>
    </source>
</evidence>
<keyword evidence="5 6" id="KW-0472">Membrane</keyword>
<keyword evidence="4 6" id="KW-1133">Transmembrane helix</keyword>